<gene>
    <name evidence="5" type="ORF">ATK36_3967</name>
</gene>
<dbReference type="EMBL" id="PDJK01000002">
    <property type="protein sequence ID" value="PFG48851.1"/>
    <property type="molecule type" value="Genomic_DNA"/>
</dbReference>
<feature type="domain" description="OmpR/PhoB-type" evidence="4">
    <location>
        <begin position="1"/>
        <end position="90"/>
    </location>
</feature>
<comment type="caution">
    <text evidence="5">The sequence shown here is derived from an EMBL/GenBank/DDBJ whole genome shotgun (WGS) entry which is preliminary data.</text>
</comment>
<comment type="similarity">
    <text evidence="1">Belongs to the AfsR/DnrI/RedD regulatory family.</text>
</comment>
<dbReference type="Pfam" id="PF00486">
    <property type="entry name" value="Trans_reg_C"/>
    <property type="match status" value="1"/>
</dbReference>
<accession>A0A2A9FDM4</accession>
<dbReference type="GO" id="GO:0003677">
    <property type="term" value="F:DNA binding"/>
    <property type="evidence" value="ECO:0007669"/>
    <property type="project" value="UniProtKB-UniRule"/>
</dbReference>
<dbReference type="GO" id="GO:0000160">
    <property type="term" value="P:phosphorelay signal transduction system"/>
    <property type="evidence" value="ECO:0007669"/>
    <property type="project" value="InterPro"/>
</dbReference>
<dbReference type="InterPro" id="IPR036388">
    <property type="entry name" value="WH-like_DNA-bd_sf"/>
</dbReference>
<dbReference type="Pfam" id="PF13401">
    <property type="entry name" value="AAA_22"/>
    <property type="match status" value="1"/>
</dbReference>
<keyword evidence="2 3" id="KW-0238">DNA-binding</keyword>
<dbReference type="Proteomes" id="UP000243542">
    <property type="component" value="Unassembled WGS sequence"/>
</dbReference>
<dbReference type="SMART" id="SM01043">
    <property type="entry name" value="BTAD"/>
    <property type="match status" value="1"/>
</dbReference>
<organism evidence="5 6">
    <name type="scientific">Amycolatopsis sulphurea</name>
    <dbReference type="NCBI Taxonomy" id="76022"/>
    <lineage>
        <taxon>Bacteria</taxon>
        <taxon>Bacillati</taxon>
        <taxon>Actinomycetota</taxon>
        <taxon>Actinomycetes</taxon>
        <taxon>Pseudonocardiales</taxon>
        <taxon>Pseudonocardiaceae</taxon>
        <taxon>Amycolatopsis</taxon>
    </lineage>
</organism>
<dbReference type="Pfam" id="PF03704">
    <property type="entry name" value="BTAD"/>
    <property type="match status" value="1"/>
</dbReference>
<dbReference type="SUPFAM" id="SSF52540">
    <property type="entry name" value="P-loop containing nucleoside triphosphate hydrolases"/>
    <property type="match status" value="1"/>
</dbReference>
<evidence type="ECO:0000256" key="2">
    <source>
        <dbReference type="ARBA" id="ARBA00023125"/>
    </source>
</evidence>
<dbReference type="SUPFAM" id="SSF48452">
    <property type="entry name" value="TPR-like"/>
    <property type="match status" value="2"/>
</dbReference>
<reference evidence="5 6" key="1">
    <citation type="submission" date="2017-10" db="EMBL/GenBank/DDBJ databases">
        <title>Sequencing the genomes of 1000 actinobacteria strains.</title>
        <authorList>
            <person name="Klenk H.-P."/>
        </authorList>
    </citation>
    <scope>NUCLEOTIDE SEQUENCE [LARGE SCALE GENOMIC DNA]</scope>
    <source>
        <strain evidence="5 6">DSM 46092</strain>
    </source>
</reference>
<keyword evidence="6" id="KW-1185">Reference proteome</keyword>
<dbReference type="InterPro" id="IPR049945">
    <property type="entry name" value="AAA_22"/>
</dbReference>
<dbReference type="SUPFAM" id="SSF46894">
    <property type="entry name" value="C-terminal effector domain of the bipartite response regulators"/>
    <property type="match status" value="1"/>
</dbReference>
<evidence type="ECO:0000259" key="4">
    <source>
        <dbReference type="PROSITE" id="PS51755"/>
    </source>
</evidence>
<dbReference type="CDD" id="cd15831">
    <property type="entry name" value="BTAD"/>
    <property type="match status" value="1"/>
</dbReference>
<dbReference type="InterPro" id="IPR011990">
    <property type="entry name" value="TPR-like_helical_dom_sf"/>
</dbReference>
<dbReference type="InterPro" id="IPR016032">
    <property type="entry name" value="Sig_transdc_resp-reg_C-effctor"/>
</dbReference>
<feature type="DNA-binding region" description="OmpR/PhoB-type" evidence="3">
    <location>
        <begin position="1"/>
        <end position="90"/>
    </location>
</feature>
<dbReference type="InterPro" id="IPR001867">
    <property type="entry name" value="OmpR/PhoB-type_DNA-bd"/>
</dbReference>
<proteinExistence type="inferred from homology"/>
<dbReference type="PANTHER" id="PTHR47691">
    <property type="entry name" value="REGULATOR-RELATED"/>
    <property type="match status" value="1"/>
</dbReference>
<dbReference type="GO" id="GO:0016887">
    <property type="term" value="F:ATP hydrolysis activity"/>
    <property type="evidence" value="ECO:0007669"/>
    <property type="project" value="InterPro"/>
</dbReference>
<dbReference type="PROSITE" id="PS51755">
    <property type="entry name" value="OMPR_PHOB"/>
    <property type="match status" value="1"/>
</dbReference>
<evidence type="ECO:0000313" key="6">
    <source>
        <dbReference type="Proteomes" id="UP000243542"/>
    </source>
</evidence>
<dbReference type="PANTHER" id="PTHR47691:SF3">
    <property type="entry name" value="HTH-TYPE TRANSCRIPTIONAL REGULATOR RV0890C-RELATED"/>
    <property type="match status" value="1"/>
</dbReference>
<dbReference type="InterPro" id="IPR005158">
    <property type="entry name" value="BTAD"/>
</dbReference>
<dbReference type="GO" id="GO:0006355">
    <property type="term" value="P:regulation of DNA-templated transcription"/>
    <property type="evidence" value="ECO:0007669"/>
    <property type="project" value="InterPro"/>
</dbReference>
<dbReference type="Gene3D" id="1.10.10.10">
    <property type="entry name" value="Winged helix-like DNA-binding domain superfamily/Winged helix DNA-binding domain"/>
    <property type="match status" value="1"/>
</dbReference>
<name>A0A2A9FDM4_9PSEU</name>
<protein>
    <submittedName>
        <fullName evidence="5">DNA-binding SARP family transcriptional activator/predicted ATPase</fullName>
    </submittedName>
</protein>
<sequence length="1058" mass="115618">MALLGPLRAAEDDGTPIDIGGARLRTLLARLALDVGRAVPPDMLIDGLWGGEPPADAANALQSLVSRLRRVLRQPGVQLESGPGGYRLAIPAEAVDVHRFEQLAAEGRNELAAGRDPRAAEILREALELWRGVALADVLDAPFAAEFAGRLDELRAEVMEDRFEAELRLGRHAEVLSDLAAAVQQQPLRERLVGLRIQALCAAGRQADALHTYEATRVVLAEELGVDPSAELQDVHLRALRGEFASAPAVADRLPQRLTSFIGRTDELKLLAELLADARLVTLVGPGGAGKTRLATEAASRHPAQARSRVWFVPLAGVRDAADVLGSLLAALEVRETRVGETEVRRRPLGSVEHAAEVLSSGESLLVLDNCEHVIDTAARLADDLLRRVPGLRVLATSREPLAITGEALCPLGPLPVPAETALPSEVGALDSARLFLDRAVAVRPGFHLDESTVEAVTQICRRLDGMPLALELAAARLRSMTAGQIAERLDDRFRLLTSGSRTALPRQRTLRAVVEWSWDLLTDTELRLARRLAVFASSFDEAAAEAVCADEHLPAGEVVYVLGSLVEKSIVDTLGTRYRMLETLRVYADDRLAAAGERERFRSAMVAYYLDLAERTEPILRSREQLDAIAVYEAENDNLSAALRAAIDAEDGISAGRLLFAMFWYLTVLGQSERAGSFLNDVLKLDEQLPPDVSASLRMSQAMLRAIGGPQHLTGVTELVDECVRTGAADRSRWLTVALPVVAHVSGLPELARREVRRAVTGPDAWGRAAGYWAESFLRTDAGDLAGAAAARERAHAGFAEIGDRWGLAMTYGFRAADRSQSGDHEGAIADYTEGVRLALELRSHDDVVQQWWRLAEERSRAGDQPGSRRELDGAWRYAEASGTRQLQAILLLGYEVVAMRERDFARAREIGREIRSAQQEWPFPDGGFEDEWLAALDASLLVAEEKPDEAEPLVATVLRVVAHRADMPRLAEVIELLARIRYQQHETEEAARLLWLTEVVRGRLDLGSPEVRELIHKLGNDLGQSRLEELAAEVRRVPRAESLEQLLSTLDGHSGQ</sequence>
<dbReference type="InterPro" id="IPR027417">
    <property type="entry name" value="P-loop_NTPase"/>
</dbReference>
<dbReference type="Gene3D" id="1.25.40.10">
    <property type="entry name" value="Tetratricopeptide repeat domain"/>
    <property type="match status" value="1"/>
</dbReference>
<evidence type="ECO:0000313" key="5">
    <source>
        <dbReference type="EMBL" id="PFG48851.1"/>
    </source>
</evidence>
<dbReference type="AlphaFoldDB" id="A0A2A9FDM4"/>
<evidence type="ECO:0000256" key="1">
    <source>
        <dbReference type="ARBA" id="ARBA00005820"/>
    </source>
</evidence>
<dbReference type="Gene3D" id="3.40.50.300">
    <property type="entry name" value="P-loop containing nucleotide triphosphate hydrolases"/>
    <property type="match status" value="1"/>
</dbReference>
<dbReference type="PRINTS" id="PR00364">
    <property type="entry name" value="DISEASERSIST"/>
</dbReference>
<evidence type="ECO:0000256" key="3">
    <source>
        <dbReference type="PROSITE-ProRule" id="PRU01091"/>
    </source>
</evidence>
<dbReference type="SMART" id="SM00862">
    <property type="entry name" value="Trans_reg_C"/>
    <property type="match status" value="1"/>
</dbReference>